<evidence type="ECO:0000313" key="2">
    <source>
        <dbReference type="Proteomes" id="UP000067206"/>
    </source>
</evidence>
<dbReference type="InterPro" id="IPR050490">
    <property type="entry name" value="Bact_solute-bd_prot1"/>
</dbReference>
<dbReference type="AlphaFoldDB" id="A0A0M4LGY1"/>
<dbReference type="SUPFAM" id="SSF53850">
    <property type="entry name" value="Periplasmic binding protein-like II"/>
    <property type="match status" value="1"/>
</dbReference>
<dbReference type="CDD" id="cd13581">
    <property type="entry name" value="PBP2_AlgQ_like_2"/>
    <property type="match status" value="1"/>
</dbReference>
<dbReference type="Pfam" id="PF13416">
    <property type="entry name" value="SBP_bac_8"/>
    <property type="match status" value="1"/>
</dbReference>
<dbReference type="PATRIC" id="fig|1682.24.peg.471"/>
<proteinExistence type="predicted"/>
<dbReference type="PANTHER" id="PTHR43649:SF17">
    <property type="entry name" value="ABC TRANSPORTER SOLUTE BINDING PROTEIN-SUGAR TRANSPORT"/>
    <property type="match status" value="1"/>
</dbReference>
<evidence type="ECO:0000313" key="1">
    <source>
        <dbReference type="EMBL" id="ALE08550.1"/>
    </source>
</evidence>
<dbReference type="InterPro" id="IPR006059">
    <property type="entry name" value="SBP"/>
</dbReference>
<name>A0A0M4LGY1_BIFLI</name>
<protein>
    <submittedName>
        <fullName evidence="1">ABC transporter substrate binding component</fullName>
    </submittedName>
</protein>
<reference evidence="1 2" key="1">
    <citation type="submission" date="2014-12" db="EMBL/GenBank/DDBJ databases">
        <title>Complete genome sequence of Bifidobacterium longum subsp. infantis BT1.</title>
        <authorList>
            <person name="Kim J.F."/>
            <person name="Kwak M.-J."/>
        </authorList>
    </citation>
    <scope>NUCLEOTIDE SEQUENCE [LARGE SCALE GENOMIC DNA]</scope>
    <source>
        <strain evidence="1 2">BT1</strain>
    </source>
</reference>
<dbReference type="Proteomes" id="UP000067206">
    <property type="component" value="Chromosome"/>
</dbReference>
<sequence>MARLTYMLRMLTNSISRAYHECVRPADAADALKYHHVKGETMRRQTVMKAGAVACAVALLGSLSACGDKEPTTTADGKPIVSVLIVKRPSTDKIANMQWAKDLEADCDCKIEWQEVSEDAWAQQKNATLAAGKLADVSLHAFGVPDAAQYPSMFEDLSKDLDKMPNVKAFFKQKPDAKKLITDPDGHIYALPSSRGKSYSGSGQNMMINKTWLDKLGLQVPTTWDELENVLKAFKTQDPNGNGQADEIPMNIKKLDSYFSWYSPMLLLNSTGIVTGFNKGPTVTGYYADNGVVKSFLTSDEYKEVIKYYHKLISEGLIPADWATKALDAYDSDQTSDGKTAKTGVSFGWSLDASFGTLKDQYIAMPVPSAPGVSPDKTVWDGSSSEFDGNKLSISSHVANKDAALKLANLLYSEKYSVQQFLGSFGQLVTDNGNHQYTVDAEKTSQLMKDNLFPGLSDRFTGWIPDEVSIKGDTNADDLLEVNKAYDEQRSHFDPVKDYIPDYVNPSPEDNNKLSSNNTQILNVVMQKTATWMSKGGIDGEWDAYCKQLDSLGLQENVKIWQKWYDTYTK</sequence>
<gene>
    <name evidence="1" type="ORF">RY67_487</name>
</gene>
<dbReference type="EMBL" id="CP010411">
    <property type="protein sequence ID" value="ALE08550.1"/>
    <property type="molecule type" value="Genomic_DNA"/>
</dbReference>
<dbReference type="Gene3D" id="3.40.190.10">
    <property type="entry name" value="Periplasmic binding protein-like II"/>
    <property type="match status" value="2"/>
</dbReference>
<dbReference type="PANTHER" id="PTHR43649">
    <property type="entry name" value="ARABINOSE-BINDING PROTEIN-RELATED"/>
    <property type="match status" value="1"/>
</dbReference>
<organism evidence="1 2">
    <name type="scientific">Bifidobacterium longum subsp. infantis</name>
    <dbReference type="NCBI Taxonomy" id="1682"/>
    <lineage>
        <taxon>Bacteria</taxon>
        <taxon>Bacillati</taxon>
        <taxon>Actinomycetota</taxon>
        <taxon>Actinomycetes</taxon>
        <taxon>Bifidobacteriales</taxon>
        <taxon>Bifidobacteriaceae</taxon>
        <taxon>Bifidobacterium</taxon>
    </lineage>
</organism>
<accession>A0A0M4LGY1</accession>